<dbReference type="Gene3D" id="3.10.20.90">
    <property type="entry name" value="Phosphatidylinositol 3-kinase Catalytic Subunit, Chain A, domain 1"/>
    <property type="match status" value="1"/>
</dbReference>
<dbReference type="Pfam" id="PF00240">
    <property type="entry name" value="ubiquitin"/>
    <property type="match status" value="1"/>
</dbReference>
<accession>A0A6P3ICT3</accession>
<dbReference type="SUPFAM" id="SSF54236">
    <property type="entry name" value="Ubiquitin-like"/>
    <property type="match status" value="1"/>
</dbReference>
<dbReference type="InterPro" id="IPR052972">
    <property type="entry name" value="Sacsin_chaperone_reg"/>
</dbReference>
<keyword evidence="2" id="KW-1185">Reference proteome</keyword>
<dbReference type="GO" id="GO:0030544">
    <property type="term" value="F:Hsp70 protein binding"/>
    <property type="evidence" value="ECO:0007669"/>
    <property type="project" value="TreeGrafter"/>
</dbReference>
<name>A0A6P3ICT3_BISBB</name>
<evidence type="ECO:0000313" key="3">
    <source>
        <dbReference type="RefSeq" id="XP_010849547.1"/>
    </source>
</evidence>
<dbReference type="Proteomes" id="UP000515208">
    <property type="component" value="Unplaced"/>
</dbReference>
<proteinExistence type="predicted"/>
<dbReference type="PANTHER" id="PTHR15600">
    <property type="entry name" value="SACSIN"/>
    <property type="match status" value="1"/>
</dbReference>
<dbReference type="AlphaFoldDB" id="A0A6P3ICT3"/>
<dbReference type="Pfam" id="PF25794">
    <property type="entry name" value="SACS"/>
    <property type="match status" value="1"/>
</dbReference>
<dbReference type="PROSITE" id="PS50053">
    <property type="entry name" value="UBIQUITIN_2"/>
    <property type="match status" value="1"/>
</dbReference>
<dbReference type="RefSeq" id="XP_010849547.1">
    <property type="nucleotide sequence ID" value="XM_010851245.1"/>
</dbReference>
<dbReference type="InterPro" id="IPR029071">
    <property type="entry name" value="Ubiquitin-like_domsf"/>
</dbReference>
<dbReference type="KEGG" id="bbis:104996856"/>
<dbReference type="OrthoDB" id="1262810at2759"/>
<dbReference type="InterPro" id="IPR058210">
    <property type="entry name" value="SACS/Nov_dom"/>
</dbReference>
<dbReference type="GeneID" id="104996856"/>
<evidence type="ECO:0000259" key="1">
    <source>
        <dbReference type="PROSITE" id="PS50053"/>
    </source>
</evidence>
<dbReference type="PANTHER" id="PTHR15600:SF42">
    <property type="entry name" value="SACSIN"/>
    <property type="match status" value="1"/>
</dbReference>
<reference evidence="3" key="1">
    <citation type="submission" date="2025-08" db="UniProtKB">
        <authorList>
            <consortium name="RefSeq"/>
        </authorList>
    </citation>
    <scope>IDENTIFICATION</scope>
    <source>
        <tissue evidence="3">Blood</tissue>
    </source>
</reference>
<feature type="non-terminal residue" evidence="3">
    <location>
        <position position="444"/>
    </location>
</feature>
<protein>
    <submittedName>
        <fullName evidence="3">Sacsin-like</fullName>
    </submittedName>
</protein>
<sequence>MGDRWLRVTVLPGCAGCRTVAVPASWTVRDVKRRLAAETGFPASEQRLWLGGRQLSDWIKIGDLTSQNCHLFVNLQSKGLKGGGRFGQTTPPLVDFLKDILRRYPEGGQILKELIQNAEDAGATEVKFLYDETQYGTQTLWSKDMAQYQGPALYVYNNAVFTPEDWHGIQEIARSRKKDDPLKVGRFGIGFNSVYHITDVPCIFSGDQIGMLDPHQTLFGPHESGQCWNLRDDSKEISELSDQFAPFIGLFGSTKETFVKGSFPGTFFRFPLRRQPSQLSGTLYNKQKVLELFESFQADSDTVLLFLKNVQDVSLHVREADGSEKLVFRVMGARETSWLVCNSVGGRGLSAQLDALADELRFVPVIGIATPLPGLAEEHGAAGFSGKAFCFLPLPPGEESRTGLPVHVSGFFGLTDNRRSIKWRELDQWRDPAAVWNELLVLSV</sequence>
<dbReference type="NCBIfam" id="NF047352">
    <property type="entry name" value="P_loop_sacsin"/>
    <property type="match status" value="1"/>
</dbReference>
<gene>
    <name evidence="3" type="primary">LOC104996856</name>
</gene>
<organism evidence="2 3">
    <name type="scientific">Bison bison bison</name>
    <name type="common">North American plains bison</name>
    <dbReference type="NCBI Taxonomy" id="43346"/>
    <lineage>
        <taxon>Eukaryota</taxon>
        <taxon>Metazoa</taxon>
        <taxon>Chordata</taxon>
        <taxon>Craniata</taxon>
        <taxon>Vertebrata</taxon>
        <taxon>Euteleostomi</taxon>
        <taxon>Mammalia</taxon>
        <taxon>Eutheria</taxon>
        <taxon>Laurasiatheria</taxon>
        <taxon>Artiodactyla</taxon>
        <taxon>Ruminantia</taxon>
        <taxon>Pecora</taxon>
        <taxon>Bovidae</taxon>
        <taxon>Bovinae</taxon>
        <taxon>Bison</taxon>
    </lineage>
</organism>
<feature type="domain" description="Ubiquitin-like" evidence="1">
    <location>
        <begin position="6"/>
        <end position="64"/>
    </location>
</feature>
<dbReference type="InterPro" id="IPR036890">
    <property type="entry name" value="HATPase_C_sf"/>
</dbReference>
<dbReference type="Gene3D" id="3.30.565.10">
    <property type="entry name" value="Histidine kinase-like ATPase, C-terminal domain"/>
    <property type="match status" value="1"/>
</dbReference>
<evidence type="ECO:0000313" key="2">
    <source>
        <dbReference type="Proteomes" id="UP000515208"/>
    </source>
</evidence>
<dbReference type="InterPro" id="IPR000626">
    <property type="entry name" value="Ubiquitin-like_dom"/>
</dbReference>
<dbReference type="SUPFAM" id="SSF55874">
    <property type="entry name" value="ATPase domain of HSP90 chaperone/DNA topoisomerase II/histidine kinase"/>
    <property type="match status" value="1"/>
</dbReference>